<feature type="signal peptide" evidence="1">
    <location>
        <begin position="1"/>
        <end position="22"/>
    </location>
</feature>
<feature type="chain" id="PRO_5031325892" evidence="1">
    <location>
        <begin position="23"/>
        <end position="186"/>
    </location>
</feature>
<sequence>MAPVNALLLLLAVLRQLPECEASTWETMEPNDGPLTGDPINAEGYAFTLTGGTGDMTLKRFAVLDTIQNRTVVVFKFLDSMTNLPTSSLGTVIEPYVDMAFTPQFIEGTPNFQDVAPMNIPIERDKKYGVLGSSNGLAASDPMTIVKDSSLGGNLEITVDASSGAKIIFERYPQRSINCLICLLPR</sequence>
<keyword evidence="1" id="KW-0732">Signal</keyword>
<proteinExistence type="predicted"/>
<dbReference type="EMBL" id="HBHP01018033">
    <property type="protein sequence ID" value="CAD9766481.1"/>
    <property type="molecule type" value="Transcribed_RNA"/>
</dbReference>
<organism evidence="2">
    <name type="scientific">Lotharella oceanica</name>
    <dbReference type="NCBI Taxonomy" id="641309"/>
    <lineage>
        <taxon>Eukaryota</taxon>
        <taxon>Sar</taxon>
        <taxon>Rhizaria</taxon>
        <taxon>Cercozoa</taxon>
        <taxon>Chlorarachniophyceae</taxon>
        <taxon>Lotharella</taxon>
    </lineage>
</organism>
<protein>
    <submittedName>
        <fullName evidence="2">Uncharacterized protein</fullName>
    </submittedName>
</protein>
<reference evidence="2" key="1">
    <citation type="submission" date="2021-01" db="EMBL/GenBank/DDBJ databases">
        <authorList>
            <person name="Corre E."/>
            <person name="Pelletier E."/>
            <person name="Niang G."/>
            <person name="Scheremetjew M."/>
            <person name="Finn R."/>
            <person name="Kale V."/>
            <person name="Holt S."/>
            <person name="Cochrane G."/>
            <person name="Meng A."/>
            <person name="Brown T."/>
            <person name="Cohen L."/>
        </authorList>
    </citation>
    <scope>NUCLEOTIDE SEQUENCE</scope>
    <source>
        <strain evidence="2">CCMP622</strain>
    </source>
</reference>
<dbReference type="AlphaFoldDB" id="A0A7S2TR75"/>
<evidence type="ECO:0000313" key="2">
    <source>
        <dbReference type="EMBL" id="CAD9766481.1"/>
    </source>
</evidence>
<name>A0A7S2TR75_9EUKA</name>
<gene>
    <name evidence="2" type="ORF">LSP00402_LOCUS11186</name>
</gene>
<accession>A0A7S2TR75</accession>
<evidence type="ECO:0000256" key="1">
    <source>
        <dbReference type="SAM" id="SignalP"/>
    </source>
</evidence>